<dbReference type="OrthoDB" id="9802516at2"/>
<reference evidence="3 4" key="1">
    <citation type="submission" date="2015-09" db="EMBL/GenBank/DDBJ databases">
        <authorList>
            <consortium name="Pathogen Informatics"/>
        </authorList>
    </citation>
    <scope>NUCLEOTIDE SEQUENCE [LARGE SCALE GENOMIC DNA]</scope>
    <source>
        <strain evidence="3 4">2789STDY5834970</strain>
    </source>
</reference>
<dbReference type="HAMAP" id="MF_00048">
    <property type="entry name" value="UPF0102"/>
    <property type="match status" value="1"/>
</dbReference>
<comment type="similarity">
    <text evidence="1 2">Belongs to the UPF0102 family.</text>
</comment>
<dbReference type="RefSeq" id="WP_055184275.1">
    <property type="nucleotide sequence ID" value="NZ_CYXN01000001.1"/>
</dbReference>
<protein>
    <recommendedName>
        <fullName evidence="2">UPF0102 protein ERS852582_00058</fullName>
    </recommendedName>
</protein>
<evidence type="ECO:0000313" key="3">
    <source>
        <dbReference type="EMBL" id="CUM69123.1"/>
    </source>
</evidence>
<evidence type="ECO:0000256" key="2">
    <source>
        <dbReference type="HAMAP-Rule" id="MF_00048"/>
    </source>
</evidence>
<sequence length="122" mass="13645">MNRAETGRRGEAAAARWYQKQGAQLLTHNYHTRMGELDLVLREPDGTIVICEVKTRSQGMLQRPAAAVDPAKQHRLICAAQGYLQQTGQSEEPVRFDVAEVVPLDSGRWMVHIIKGAFLCET</sequence>
<dbReference type="SUPFAM" id="SSF52980">
    <property type="entry name" value="Restriction endonuclease-like"/>
    <property type="match status" value="1"/>
</dbReference>
<dbReference type="AlphaFoldDB" id="A0A173QU34"/>
<evidence type="ECO:0000256" key="1">
    <source>
        <dbReference type="ARBA" id="ARBA00006738"/>
    </source>
</evidence>
<dbReference type="GO" id="GO:0003676">
    <property type="term" value="F:nucleic acid binding"/>
    <property type="evidence" value="ECO:0007669"/>
    <property type="project" value="InterPro"/>
</dbReference>
<organism evidence="3 4">
    <name type="scientific">Faecalibacterium prausnitzii</name>
    <dbReference type="NCBI Taxonomy" id="853"/>
    <lineage>
        <taxon>Bacteria</taxon>
        <taxon>Bacillati</taxon>
        <taxon>Bacillota</taxon>
        <taxon>Clostridia</taxon>
        <taxon>Eubacteriales</taxon>
        <taxon>Oscillospiraceae</taxon>
        <taxon>Faecalibacterium</taxon>
    </lineage>
</organism>
<dbReference type="EMBL" id="CYXN01000001">
    <property type="protein sequence ID" value="CUM69123.1"/>
    <property type="molecule type" value="Genomic_DNA"/>
</dbReference>
<dbReference type="InterPro" id="IPR011335">
    <property type="entry name" value="Restrct_endonuc-II-like"/>
</dbReference>
<dbReference type="PANTHER" id="PTHR34039">
    <property type="entry name" value="UPF0102 PROTEIN YRAN"/>
    <property type="match status" value="1"/>
</dbReference>
<dbReference type="InterPro" id="IPR003509">
    <property type="entry name" value="UPF0102_YraN-like"/>
</dbReference>
<dbReference type="CDD" id="cd20736">
    <property type="entry name" value="PoNe_Nuclease"/>
    <property type="match status" value="1"/>
</dbReference>
<dbReference type="NCBIfam" id="NF009150">
    <property type="entry name" value="PRK12497.1-3"/>
    <property type="match status" value="1"/>
</dbReference>
<name>A0A173QU34_9FIRM</name>
<evidence type="ECO:0000313" key="4">
    <source>
        <dbReference type="Proteomes" id="UP000095649"/>
    </source>
</evidence>
<dbReference type="Gene3D" id="3.40.1350.10">
    <property type="match status" value="1"/>
</dbReference>
<proteinExistence type="inferred from homology"/>
<dbReference type="Proteomes" id="UP000095649">
    <property type="component" value="Unassembled WGS sequence"/>
</dbReference>
<dbReference type="PANTHER" id="PTHR34039:SF1">
    <property type="entry name" value="UPF0102 PROTEIN YRAN"/>
    <property type="match status" value="1"/>
</dbReference>
<accession>A0A173QU34</accession>
<dbReference type="Pfam" id="PF02021">
    <property type="entry name" value="UPF0102"/>
    <property type="match status" value="1"/>
</dbReference>
<dbReference type="InterPro" id="IPR011856">
    <property type="entry name" value="tRNA_endonuc-like_dom_sf"/>
</dbReference>
<gene>
    <name evidence="3" type="ORF">ERS852582_00058</name>
</gene>